<dbReference type="Proteomes" id="UP000256269">
    <property type="component" value="Unassembled WGS sequence"/>
</dbReference>
<comment type="caution">
    <text evidence="2">The sequence shown here is derived from an EMBL/GenBank/DDBJ whole genome shotgun (WGS) entry which is preliminary data.</text>
</comment>
<feature type="chain" id="PRO_5038487569" description="BNR repeat protein" evidence="1">
    <location>
        <begin position="23"/>
        <end position="493"/>
    </location>
</feature>
<reference evidence="2 3" key="1">
    <citation type="submission" date="2018-08" db="EMBL/GenBank/DDBJ databases">
        <title>Genomic Encyclopedia of Archaeal and Bacterial Type Strains, Phase II (KMG-II): from individual species to whole genera.</title>
        <authorList>
            <person name="Goeker M."/>
        </authorList>
    </citation>
    <scope>NUCLEOTIDE SEQUENCE [LARGE SCALE GENOMIC DNA]</scope>
    <source>
        <strain evidence="2 3">DSM 45791</strain>
    </source>
</reference>
<feature type="signal peptide" evidence="1">
    <location>
        <begin position="1"/>
        <end position="22"/>
    </location>
</feature>
<evidence type="ECO:0000256" key="1">
    <source>
        <dbReference type="SAM" id="SignalP"/>
    </source>
</evidence>
<name>A0A3E0G5I7_9PSEU</name>
<organism evidence="2 3">
    <name type="scientific">Kutzneria buriramensis</name>
    <dbReference type="NCBI Taxonomy" id="1045776"/>
    <lineage>
        <taxon>Bacteria</taxon>
        <taxon>Bacillati</taxon>
        <taxon>Actinomycetota</taxon>
        <taxon>Actinomycetes</taxon>
        <taxon>Pseudonocardiales</taxon>
        <taxon>Pseudonocardiaceae</taxon>
        <taxon>Kutzneria</taxon>
    </lineage>
</organism>
<dbReference type="SUPFAM" id="SSF50939">
    <property type="entry name" value="Sialidases"/>
    <property type="match status" value="1"/>
</dbReference>
<evidence type="ECO:0000313" key="2">
    <source>
        <dbReference type="EMBL" id="REH18131.1"/>
    </source>
</evidence>
<evidence type="ECO:0000313" key="3">
    <source>
        <dbReference type="Proteomes" id="UP000256269"/>
    </source>
</evidence>
<dbReference type="AlphaFoldDB" id="A0A3E0G5I7"/>
<accession>A0A3E0G5I7</accession>
<protein>
    <recommendedName>
        <fullName evidence="4">BNR repeat protein</fullName>
    </recommendedName>
</protein>
<dbReference type="EMBL" id="QUNO01000037">
    <property type="protein sequence ID" value="REH18131.1"/>
    <property type="molecule type" value="Genomic_DNA"/>
</dbReference>
<gene>
    <name evidence="2" type="ORF">BCF44_13718</name>
</gene>
<sequence length="493" mass="52894">MRLPIRHRLVACVLAVATSACAVSAAAPSTTGHGARLVDMQRFTSDTTGAAQTEESVATCGTDPRLVLGASDDGRGQDDPDRGIVSWALSVDGRALAKDGPLPAVHIGQRVVRTSADPVTAIGPGPSCPLYAAALAFTNEPTSPGFTSAIAGFYSPRTTLTGSCRNQACWPMATPVAVAPPGRFYDKDWMAVGNSGTAGTVAWFIWIDRPATDPTSGVAMISRCAADLTLCTPPQRLSDPGDDDPEFGDITIAPSGRVYFTWRTITGQADHTIMTVKLRTAEPGAITPGPTRIVAVDDHVMPLGGRLNGNDFLVADAYPKTDVATLPDGHDRIFATWDRCGARVRTVCEDSRIVLTWSDDHGVHWTTPDSVTPPTHGNRYFPTLSVDHTTDRLVIAYYSTELDPRFDTAQDVFADIWDIRQPHPVDRVRVTSVSNQPGVDPNLPHPFIGSYFQINAVNGIAHILFNANYVKQQLHGQGAPVPQQDTFLATIAY</sequence>
<keyword evidence="3" id="KW-1185">Reference proteome</keyword>
<dbReference type="InterPro" id="IPR036278">
    <property type="entry name" value="Sialidase_sf"/>
</dbReference>
<keyword evidence="1" id="KW-0732">Signal</keyword>
<proteinExistence type="predicted"/>
<dbReference type="PROSITE" id="PS51257">
    <property type="entry name" value="PROKAR_LIPOPROTEIN"/>
    <property type="match status" value="1"/>
</dbReference>
<evidence type="ECO:0008006" key="4">
    <source>
        <dbReference type="Google" id="ProtNLM"/>
    </source>
</evidence>